<keyword evidence="2" id="KW-1185">Reference proteome</keyword>
<reference evidence="1 2" key="1">
    <citation type="journal article" date="2020" name="Genome Biol. Evol.">
        <title>Comparative genomics of Sclerotiniaceae.</title>
        <authorList>
            <person name="Valero Jimenez C.A."/>
            <person name="Steentjes M."/>
            <person name="Scholten O.E."/>
            <person name="Van Kan J.A.L."/>
        </authorList>
    </citation>
    <scope>NUCLEOTIDE SEQUENCE [LARGE SCALE GENOMIC DNA]</scope>
    <source>
        <strain evidence="1 2">B1</strain>
    </source>
</reference>
<evidence type="ECO:0000313" key="1">
    <source>
        <dbReference type="EMBL" id="KAF7931584.1"/>
    </source>
</evidence>
<organism evidence="1 2">
    <name type="scientific">Botrytis deweyae</name>
    <dbReference type="NCBI Taxonomy" id="2478750"/>
    <lineage>
        <taxon>Eukaryota</taxon>
        <taxon>Fungi</taxon>
        <taxon>Dikarya</taxon>
        <taxon>Ascomycota</taxon>
        <taxon>Pezizomycotina</taxon>
        <taxon>Leotiomycetes</taxon>
        <taxon>Helotiales</taxon>
        <taxon>Sclerotiniaceae</taxon>
        <taxon>Botrytis</taxon>
    </lineage>
</organism>
<name>A0ABQ7IQT9_9HELO</name>
<gene>
    <name evidence="1" type="ORF">EAE98_004320</name>
</gene>
<accession>A0ABQ7IQT9</accession>
<proteinExistence type="predicted"/>
<dbReference type="GeneID" id="62231094"/>
<dbReference type="RefSeq" id="XP_038811476.1">
    <property type="nucleotide sequence ID" value="XM_038951940.1"/>
</dbReference>
<dbReference type="Proteomes" id="UP000783213">
    <property type="component" value="Unassembled WGS sequence"/>
</dbReference>
<evidence type="ECO:0000313" key="2">
    <source>
        <dbReference type="Proteomes" id="UP000783213"/>
    </source>
</evidence>
<sequence>MSANEDLVISGTKTDSISKRRDLSYSAFRNLGLNSVQTLRSGVISVGKFDSKTTETTVDKNKFIITVAGERVTVITNDCDFGLFEWLPTEIKEL</sequence>
<comment type="caution">
    <text evidence="1">The sequence shown here is derived from an EMBL/GenBank/DDBJ whole genome shotgun (WGS) entry which is preliminary data.</text>
</comment>
<protein>
    <submittedName>
        <fullName evidence="1">Uncharacterized protein</fullName>
    </submittedName>
</protein>
<dbReference type="EMBL" id="RCSX01000008">
    <property type="protein sequence ID" value="KAF7931584.1"/>
    <property type="molecule type" value="Genomic_DNA"/>
</dbReference>